<dbReference type="Pfam" id="PF04932">
    <property type="entry name" value="Wzy_C"/>
    <property type="match status" value="1"/>
</dbReference>
<feature type="domain" description="O-antigen ligase-related" evidence="5">
    <location>
        <begin position="209"/>
        <end position="356"/>
    </location>
</feature>
<sequence length="613" mass="69314">MKMVAQYRQVMIGLTGIMILAALCTPLMSCSSISQDIFFARYYWLFFTAVFSGCILWIPAICRPLRLTITDKLVALFLAYLYLQSIWLPDAIPANKKLLYFFASALVYFAVRIWISGTAADGRKPRLYVVAGLCFVAVVSCVVAWLQVAGYMQWYNRAFPVTGTFFHPAPLAGFAAMLCPIVFYYGYTILKYPSSADKRYGYLALGTGALLVITVLLAASRAAVAGLLGGVAFTWLTGNSHAVLAWLRKYIRWWLWLPVIAILLLIGFLSYNIRASSVNGRLLVWKVSWQMYKDRPLTGHGPDAFRYKYPDYQVQYFKSGSSRESERLLSDEVGSTYNEPLQIACELGIIGLLIYLAIIYTAIKSGRKTEPRHDGETVIRTGASGALVTWLIFSLFSYPLSLPELTVSFFIYLALCQPETAMYAHRRITVSVIWIPVLIAACTLLLFSEMKTMYRQLLAYRQWTAADKHLGLKEAVVVYRSLLPVLAHEDNFLSVYARLLSEQDLYSASNEILRHKKPYTYSDLMLMAENYTRLNDNEAAIAAYMKGHYLLPHKYLPPYRIMQLSKVKQPALASKMAALIIAMPVKILSDDVTDMKNAAKRWLKNNGDFSKEE</sequence>
<protein>
    <submittedName>
        <fullName evidence="6">O-antigen ligase family protein</fullName>
    </submittedName>
</protein>
<dbReference type="GO" id="GO:0016020">
    <property type="term" value="C:membrane"/>
    <property type="evidence" value="ECO:0007669"/>
    <property type="project" value="UniProtKB-SubCell"/>
</dbReference>
<dbReference type="PANTHER" id="PTHR37422">
    <property type="entry name" value="TEICHURONIC ACID BIOSYNTHESIS PROTEIN TUAE"/>
    <property type="match status" value="1"/>
</dbReference>
<evidence type="ECO:0000256" key="3">
    <source>
        <dbReference type="ARBA" id="ARBA00022989"/>
    </source>
</evidence>
<dbReference type="EMBL" id="RIAR02000001">
    <property type="protein sequence ID" value="NSL88815.1"/>
    <property type="molecule type" value="Genomic_DNA"/>
</dbReference>
<reference evidence="6" key="1">
    <citation type="submission" date="2020-05" db="EMBL/GenBank/DDBJ databases">
        <title>Chitinophaga laudate sp. nov., isolated from a tropical peat swamp.</title>
        <authorList>
            <person name="Goh C.B.S."/>
            <person name="Lee M.S."/>
            <person name="Parimannan S."/>
            <person name="Pasbakhsh P."/>
            <person name="Yule C.M."/>
            <person name="Rajandas H."/>
            <person name="Loke S."/>
            <person name="Croft L."/>
            <person name="Tan J.B.L."/>
        </authorList>
    </citation>
    <scope>NUCLEOTIDE SEQUENCE</scope>
    <source>
        <strain evidence="6">Mgbs1</strain>
    </source>
</reference>
<proteinExistence type="predicted"/>
<keyword evidence="7" id="KW-1185">Reference proteome</keyword>
<organism evidence="6 7">
    <name type="scientific">Chitinophaga solisilvae</name>
    <dbReference type="NCBI Taxonomy" id="1233460"/>
    <lineage>
        <taxon>Bacteria</taxon>
        <taxon>Pseudomonadati</taxon>
        <taxon>Bacteroidota</taxon>
        <taxon>Chitinophagia</taxon>
        <taxon>Chitinophagales</taxon>
        <taxon>Chitinophagaceae</taxon>
        <taxon>Chitinophaga</taxon>
    </lineage>
</organism>
<evidence type="ECO:0000256" key="4">
    <source>
        <dbReference type="ARBA" id="ARBA00023136"/>
    </source>
</evidence>
<evidence type="ECO:0000256" key="2">
    <source>
        <dbReference type="ARBA" id="ARBA00022692"/>
    </source>
</evidence>
<name>A0A3S1JET4_9BACT</name>
<keyword evidence="4" id="KW-0472">Membrane</keyword>
<dbReference type="InterPro" id="IPR007016">
    <property type="entry name" value="O-antigen_ligase-rel_domated"/>
</dbReference>
<evidence type="ECO:0000256" key="1">
    <source>
        <dbReference type="ARBA" id="ARBA00004141"/>
    </source>
</evidence>
<keyword evidence="3" id="KW-1133">Transmembrane helix</keyword>
<evidence type="ECO:0000313" key="7">
    <source>
        <dbReference type="Proteomes" id="UP000281028"/>
    </source>
</evidence>
<dbReference type="Proteomes" id="UP000281028">
    <property type="component" value="Unassembled WGS sequence"/>
</dbReference>
<dbReference type="GO" id="GO:0016874">
    <property type="term" value="F:ligase activity"/>
    <property type="evidence" value="ECO:0007669"/>
    <property type="project" value="UniProtKB-KW"/>
</dbReference>
<comment type="subcellular location">
    <subcellularLocation>
        <location evidence="1">Membrane</location>
        <topology evidence="1">Multi-pass membrane protein</topology>
    </subcellularLocation>
</comment>
<keyword evidence="2" id="KW-0812">Transmembrane</keyword>
<dbReference type="InterPro" id="IPR051533">
    <property type="entry name" value="WaaL-like"/>
</dbReference>
<keyword evidence="6" id="KW-0436">Ligase</keyword>
<evidence type="ECO:0000259" key="5">
    <source>
        <dbReference type="Pfam" id="PF04932"/>
    </source>
</evidence>
<accession>A0A3S1JET4</accession>
<dbReference type="PANTHER" id="PTHR37422:SF13">
    <property type="entry name" value="LIPOPOLYSACCHARIDE BIOSYNTHESIS PROTEIN PA4999-RELATED"/>
    <property type="match status" value="1"/>
</dbReference>
<dbReference type="AlphaFoldDB" id="A0A3S1JET4"/>
<evidence type="ECO:0000313" key="6">
    <source>
        <dbReference type="EMBL" id="NSL88815.1"/>
    </source>
</evidence>
<comment type="caution">
    <text evidence="6">The sequence shown here is derived from an EMBL/GenBank/DDBJ whole genome shotgun (WGS) entry which is preliminary data.</text>
</comment>
<gene>
    <name evidence="6" type="ORF">ECE50_018375</name>
</gene>